<dbReference type="Pfam" id="PF13439">
    <property type="entry name" value="Glyco_transf_4"/>
    <property type="match status" value="1"/>
</dbReference>
<dbReference type="InterPro" id="IPR028098">
    <property type="entry name" value="Glyco_trans_4-like_N"/>
</dbReference>
<feature type="compositionally biased region" description="Basic and acidic residues" evidence="3">
    <location>
        <begin position="360"/>
        <end position="369"/>
    </location>
</feature>
<evidence type="ECO:0000256" key="1">
    <source>
        <dbReference type="ARBA" id="ARBA00022676"/>
    </source>
</evidence>
<evidence type="ECO:0000313" key="6">
    <source>
        <dbReference type="EMBL" id="BDZ53095.1"/>
    </source>
</evidence>
<dbReference type="Proteomes" id="UP001321477">
    <property type="component" value="Chromosome"/>
</dbReference>
<keyword evidence="1" id="KW-0328">Glycosyltransferase</keyword>
<dbReference type="SUPFAM" id="SSF53756">
    <property type="entry name" value="UDP-Glycosyltransferase/glycogen phosphorylase"/>
    <property type="match status" value="1"/>
</dbReference>
<reference evidence="7" key="1">
    <citation type="journal article" date="2019" name="Int. J. Syst. Evol. Microbiol.">
        <title>The Global Catalogue of Microorganisms (GCM) 10K type strain sequencing project: providing services to taxonomists for standard genome sequencing and annotation.</title>
        <authorList>
            <consortium name="The Broad Institute Genomics Platform"/>
            <consortium name="The Broad Institute Genome Sequencing Center for Infectious Disease"/>
            <person name="Wu L."/>
            <person name="Ma J."/>
        </authorList>
    </citation>
    <scope>NUCLEOTIDE SEQUENCE [LARGE SCALE GENOMIC DNA]</scope>
    <source>
        <strain evidence="7">NBRC 109019</strain>
    </source>
</reference>
<dbReference type="Pfam" id="PF00534">
    <property type="entry name" value="Glycos_transf_1"/>
    <property type="match status" value="1"/>
</dbReference>
<dbReference type="InterPro" id="IPR001296">
    <property type="entry name" value="Glyco_trans_1"/>
</dbReference>
<protein>
    <recommendedName>
        <fullName evidence="8">D-inositol 3-phosphate glycosyltransferase</fullName>
    </recommendedName>
</protein>
<keyword evidence="7" id="KW-1185">Reference proteome</keyword>
<dbReference type="PANTHER" id="PTHR46401">
    <property type="entry name" value="GLYCOSYLTRANSFERASE WBBK-RELATED"/>
    <property type="match status" value="1"/>
</dbReference>
<feature type="compositionally biased region" description="Low complexity" evidence="3">
    <location>
        <begin position="389"/>
        <end position="408"/>
    </location>
</feature>
<name>A0ABN6Y6W6_9MICO</name>
<dbReference type="Gene3D" id="3.40.50.2000">
    <property type="entry name" value="Glycogen Phosphorylase B"/>
    <property type="match status" value="2"/>
</dbReference>
<accession>A0ABN6Y6W6</accession>
<keyword evidence="2" id="KW-0808">Transferase</keyword>
<proteinExistence type="predicted"/>
<evidence type="ECO:0000313" key="7">
    <source>
        <dbReference type="Proteomes" id="UP001321477"/>
    </source>
</evidence>
<feature type="domain" description="Glycosyl transferase family 1" evidence="4">
    <location>
        <begin position="188"/>
        <end position="314"/>
    </location>
</feature>
<dbReference type="CDD" id="cd03809">
    <property type="entry name" value="GT4_MtfB-like"/>
    <property type="match status" value="1"/>
</dbReference>
<evidence type="ECO:0000256" key="3">
    <source>
        <dbReference type="SAM" id="MobiDB-lite"/>
    </source>
</evidence>
<sequence>MRILVDCRYVRVGQHDGISRFTAGLVDELAKRHPLTMLISDHRQLANLPALPWELVSPPTSVREPWVARQVRKLAPDVVFSPMQTMGSWGRTYGLVLTLHDLIYYENRTPPRDLPAFVRGLWRLYHLAWWPQRMLLNRADAVVTVSETTAGLIRRHHLTKRPLTVVPNAADALGTPDLPRQRPTGGRLVYMGSFMPYKGVDTLVRAVASLPDHELHLMSRIGDEERQRLTRLAPEARLVFHDGATDDEYAAILEGATALVTASRAEGFGIPLVEAMRLGTPVVVTDIPIFREIGGDAAVYFPAGEADAAARAITGLDAPGSGSAAPRHPSPQPNGSRGRPRPRSCSSSCSRSAGPAGEPRTLDATERRSAPRSGAPVESGAGHADAVGSANGSASESSRSSNPSATRNRCNDPFATDPLGSAPCRARAAARTGSPRRA</sequence>
<evidence type="ECO:0000259" key="5">
    <source>
        <dbReference type="Pfam" id="PF13439"/>
    </source>
</evidence>
<organism evidence="6 7">
    <name type="scientific">Agromyces marinus</name>
    <dbReference type="NCBI Taxonomy" id="1389020"/>
    <lineage>
        <taxon>Bacteria</taxon>
        <taxon>Bacillati</taxon>
        <taxon>Actinomycetota</taxon>
        <taxon>Actinomycetes</taxon>
        <taxon>Micrococcales</taxon>
        <taxon>Microbacteriaceae</taxon>
        <taxon>Agromyces</taxon>
    </lineage>
</organism>
<evidence type="ECO:0008006" key="8">
    <source>
        <dbReference type="Google" id="ProtNLM"/>
    </source>
</evidence>
<dbReference type="EMBL" id="AP027734">
    <property type="protein sequence ID" value="BDZ53095.1"/>
    <property type="molecule type" value="Genomic_DNA"/>
</dbReference>
<feature type="compositionally biased region" description="Low complexity" evidence="3">
    <location>
        <begin position="333"/>
        <end position="357"/>
    </location>
</feature>
<dbReference type="PANTHER" id="PTHR46401:SF2">
    <property type="entry name" value="GLYCOSYLTRANSFERASE WBBK-RELATED"/>
    <property type="match status" value="1"/>
</dbReference>
<feature type="region of interest" description="Disordered" evidence="3">
    <location>
        <begin position="315"/>
        <end position="438"/>
    </location>
</feature>
<evidence type="ECO:0000256" key="2">
    <source>
        <dbReference type="ARBA" id="ARBA00022679"/>
    </source>
</evidence>
<evidence type="ECO:0000259" key="4">
    <source>
        <dbReference type="Pfam" id="PF00534"/>
    </source>
</evidence>
<gene>
    <name evidence="6" type="ORF">GCM10025870_01680</name>
</gene>
<feature type="domain" description="Glycosyltransferase subfamily 4-like N-terminal" evidence="5">
    <location>
        <begin position="16"/>
        <end position="171"/>
    </location>
</feature>